<gene>
    <name evidence="3" type="ORF">PBV87_16330</name>
</gene>
<dbReference type="RefSeq" id="WP_271012978.1">
    <property type="nucleotide sequence ID" value="NZ_JAQIFT010000059.1"/>
</dbReference>
<organism evidence="3 4">
    <name type="scientific">Holtiella tumoricola</name>
    <dbReference type="NCBI Taxonomy" id="3018743"/>
    <lineage>
        <taxon>Bacteria</taxon>
        <taxon>Bacillati</taxon>
        <taxon>Bacillota</taxon>
        <taxon>Clostridia</taxon>
        <taxon>Lachnospirales</taxon>
        <taxon>Cellulosilyticaceae</taxon>
        <taxon>Holtiella</taxon>
    </lineage>
</organism>
<proteinExistence type="predicted"/>
<feature type="transmembrane region" description="Helical" evidence="2">
    <location>
        <begin position="154"/>
        <end position="171"/>
    </location>
</feature>
<feature type="transmembrane region" description="Helical" evidence="2">
    <location>
        <begin position="35"/>
        <end position="55"/>
    </location>
</feature>
<accession>A0AA42DQG3</accession>
<evidence type="ECO:0000256" key="1">
    <source>
        <dbReference type="SAM" id="MobiDB-lite"/>
    </source>
</evidence>
<sequence length="292" mass="32891">MKNKNWLKIILDCIMAILLILMYNKRVISMSFHEVGGLFVCGLFIIHTFINWKWIKGVTSKLFSKQLPLKTKISWIINFLLLLCTLFIALSGIMISKTIFTSIGTSSMFFKIGHQVIPAYMLILIGLHVGLHWTFIKGMFKKIINLPEALTKPLGLLCMIILLLLGSYNMATSSFAKWMAMPFQISTMSKSGQGEKGNRPEGEHNENMPSKDSIKEDIYRQDGKHSKGDIPTNMADGKGSMPSQGGMTSTFSVGQLINVLYTYSTIMSVWAIIAYWISKLLHQLHNKNKISS</sequence>
<name>A0AA42DQG3_9FIRM</name>
<protein>
    <submittedName>
        <fullName evidence="3">DUF4405 domain-containing protein</fullName>
    </submittedName>
</protein>
<evidence type="ECO:0000256" key="2">
    <source>
        <dbReference type="SAM" id="Phobius"/>
    </source>
</evidence>
<keyword evidence="2" id="KW-0812">Transmembrane</keyword>
<dbReference type="Proteomes" id="UP001169242">
    <property type="component" value="Unassembled WGS sequence"/>
</dbReference>
<evidence type="ECO:0000313" key="3">
    <source>
        <dbReference type="EMBL" id="MDA3733044.1"/>
    </source>
</evidence>
<feature type="transmembrane region" description="Helical" evidence="2">
    <location>
        <begin position="116"/>
        <end position="134"/>
    </location>
</feature>
<feature type="region of interest" description="Disordered" evidence="1">
    <location>
        <begin position="189"/>
        <end position="243"/>
    </location>
</feature>
<reference evidence="3" key="1">
    <citation type="journal article" date="2023" name="Int. J. Syst. Evol. Microbiol.">
        <title>&lt;i&gt;Holtiella tumoricola&lt;/i&gt; gen. nov. sp. nov., isolated from a human clinical sample.</title>
        <authorList>
            <person name="Allen-Vercoe E."/>
            <person name="Daigneault M.C."/>
            <person name="Vancuren S.J."/>
            <person name="Cochrane K."/>
            <person name="O'Neal L.L."/>
            <person name="Sankaranarayanan K."/>
            <person name="Lawson P.A."/>
        </authorList>
    </citation>
    <scope>NUCLEOTIDE SEQUENCE</scope>
    <source>
        <strain evidence="3">CC70A</strain>
    </source>
</reference>
<evidence type="ECO:0000313" key="4">
    <source>
        <dbReference type="Proteomes" id="UP001169242"/>
    </source>
</evidence>
<keyword evidence="2" id="KW-0472">Membrane</keyword>
<feature type="compositionally biased region" description="Basic and acidic residues" evidence="1">
    <location>
        <begin position="212"/>
        <end position="228"/>
    </location>
</feature>
<keyword evidence="4" id="KW-1185">Reference proteome</keyword>
<feature type="compositionally biased region" description="Basic and acidic residues" evidence="1">
    <location>
        <begin position="196"/>
        <end position="206"/>
    </location>
</feature>
<comment type="caution">
    <text evidence="3">The sequence shown here is derived from an EMBL/GenBank/DDBJ whole genome shotgun (WGS) entry which is preliminary data.</text>
</comment>
<feature type="transmembrane region" description="Helical" evidence="2">
    <location>
        <begin position="75"/>
        <end position="95"/>
    </location>
</feature>
<dbReference type="AlphaFoldDB" id="A0AA42DQG3"/>
<feature type="transmembrane region" description="Helical" evidence="2">
    <location>
        <begin position="6"/>
        <end position="23"/>
    </location>
</feature>
<feature type="transmembrane region" description="Helical" evidence="2">
    <location>
        <begin position="256"/>
        <end position="277"/>
    </location>
</feature>
<keyword evidence="2" id="KW-1133">Transmembrane helix</keyword>
<dbReference type="EMBL" id="JAQIFT010000059">
    <property type="protein sequence ID" value="MDA3733044.1"/>
    <property type="molecule type" value="Genomic_DNA"/>
</dbReference>